<evidence type="ECO:0000313" key="2">
    <source>
        <dbReference type="Proteomes" id="UP000253303"/>
    </source>
</evidence>
<evidence type="ECO:0000313" key="1">
    <source>
        <dbReference type="EMBL" id="RBQ11697.1"/>
    </source>
</evidence>
<dbReference type="Proteomes" id="UP000253303">
    <property type="component" value="Unassembled WGS sequence"/>
</dbReference>
<dbReference type="EMBL" id="QMEY01000052">
    <property type="protein sequence ID" value="RBQ11697.1"/>
    <property type="molecule type" value="Genomic_DNA"/>
</dbReference>
<dbReference type="AlphaFoldDB" id="A0A366LCR4"/>
<keyword evidence="2" id="KW-1185">Reference proteome</keyword>
<name>A0A366LCR4_9ACTN</name>
<reference evidence="1 2" key="1">
    <citation type="submission" date="2018-06" db="EMBL/GenBank/DDBJ databases">
        <title>Sphaerisporangium craniellae sp. nov., isolated from a marine sponge in the South China Sea.</title>
        <authorList>
            <person name="Li L."/>
        </authorList>
    </citation>
    <scope>NUCLEOTIDE SEQUENCE [LARGE SCALE GENOMIC DNA]</scope>
    <source>
        <strain evidence="1 2">LHW63015</strain>
    </source>
</reference>
<proteinExistence type="predicted"/>
<comment type="caution">
    <text evidence="1">The sequence shown here is derived from an EMBL/GenBank/DDBJ whole genome shotgun (WGS) entry which is preliminary data.</text>
</comment>
<organism evidence="1 2">
    <name type="scientific">Spongiactinospora rosea</name>
    <dbReference type="NCBI Taxonomy" id="2248750"/>
    <lineage>
        <taxon>Bacteria</taxon>
        <taxon>Bacillati</taxon>
        <taxon>Actinomycetota</taxon>
        <taxon>Actinomycetes</taxon>
        <taxon>Streptosporangiales</taxon>
        <taxon>Streptosporangiaceae</taxon>
        <taxon>Spongiactinospora</taxon>
    </lineage>
</organism>
<gene>
    <name evidence="1" type="ORF">DP939_44645</name>
</gene>
<protein>
    <submittedName>
        <fullName evidence="1">Uncharacterized protein</fullName>
    </submittedName>
</protein>
<accession>A0A366LCR4</accession>
<sequence length="60" mass="5954">MAEALFREQVAAASESEAVIRYPHGWAAGAGGENGGLVYSGMFLADDAGGGCGSCMATPS</sequence>